<dbReference type="AlphaFoldDB" id="A0A2N9GBT0"/>
<dbReference type="EMBL" id="OIVN01001710">
    <property type="protein sequence ID" value="SPC96858.1"/>
    <property type="molecule type" value="Genomic_DNA"/>
</dbReference>
<dbReference type="PROSITE" id="PS50104">
    <property type="entry name" value="TIR"/>
    <property type="match status" value="1"/>
</dbReference>
<name>A0A2N9GBT0_FAGSY</name>
<dbReference type="Gene3D" id="3.40.50.300">
    <property type="entry name" value="P-loop containing nucleotide triphosphate hydrolases"/>
    <property type="match status" value="1"/>
</dbReference>
<dbReference type="PANTHER" id="PTHR11017:SF570">
    <property type="entry name" value="DISEASE RESISTANCE PROTEIN (TIR-NBS CLASS)-RELATED"/>
    <property type="match status" value="1"/>
</dbReference>
<dbReference type="SUPFAM" id="SSF52540">
    <property type="entry name" value="P-loop containing nucleoside triphosphate hydrolases"/>
    <property type="match status" value="1"/>
</dbReference>
<dbReference type="GO" id="GO:0007165">
    <property type="term" value="P:signal transduction"/>
    <property type="evidence" value="ECO:0007669"/>
    <property type="project" value="InterPro"/>
</dbReference>
<accession>A0A2N9GBT0</accession>
<proteinExistence type="predicted"/>
<evidence type="ECO:0000259" key="2">
    <source>
        <dbReference type="PROSITE" id="PS50104"/>
    </source>
</evidence>
<gene>
    <name evidence="3" type="ORF">FSB_LOCUS24740</name>
</gene>
<protein>
    <recommendedName>
        <fullName evidence="2">TIR domain-containing protein</fullName>
    </recommendedName>
</protein>
<reference evidence="3" key="1">
    <citation type="submission" date="2018-02" db="EMBL/GenBank/DDBJ databases">
        <authorList>
            <person name="Cohen D.B."/>
            <person name="Kent A.D."/>
        </authorList>
    </citation>
    <scope>NUCLEOTIDE SEQUENCE</scope>
</reference>
<dbReference type="SUPFAM" id="SSF52200">
    <property type="entry name" value="Toll/Interleukin receptor TIR domain"/>
    <property type="match status" value="1"/>
</dbReference>
<dbReference type="InterPro" id="IPR027417">
    <property type="entry name" value="P-loop_NTPase"/>
</dbReference>
<dbReference type="PANTHER" id="PTHR11017">
    <property type="entry name" value="LEUCINE-RICH REPEAT-CONTAINING PROTEIN"/>
    <property type="match status" value="1"/>
</dbReference>
<feature type="domain" description="TIR" evidence="2">
    <location>
        <begin position="18"/>
        <end position="186"/>
    </location>
</feature>
<dbReference type="SMART" id="SM00255">
    <property type="entry name" value="TIR"/>
    <property type="match status" value="1"/>
</dbReference>
<organism evidence="3">
    <name type="scientific">Fagus sylvatica</name>
    <name type="common">Beechnut</name>
    <dbReference type="NCBI Taxonomy" id="28930"/>
    <lineage>
        <taxon>Eukaryota</taxon>
        <taxon>Viridiplantae</taxon>
        <taxon>Streptophyta</taxon>
        <taxon>Embryophyta</taxon>
        <taxon>Tracheophyta</taxon>
        <taxon>Spermatophyta</taxon>
        <taxon>Magnoliopsida</taxon>
        <taxon>eudicotyledons</taxon>
        <taxon>Gunneridae</taxon>
        <taxon>Pentapetalae</taxon>
        <taxon>rosids</taxon>
        <taxon>fabids</taxon>
        <taxon>Fagales</taxon>
        <taxon>Fagaceae</taxon>
        <taxon>Fagus</taxon>
    </lineage>
</organism>
<dbReference type="GO" id="GO:0043531">
    <property type="term" value="F:ADP binding"/>
    <property type="evidence" value="ECO:0007669"/>
    <property type="project" value="InterPro"/>
</dbReference>
<dbReference type="InterPro" id="IPR002182">
    <property type="entry name" value="NB-ARC"/>
</dbReference>
<dbReference type="InterPro" id="IPR042197">
    <property type="entry name" value="Apaf_helical"/>
</dbReference>
<sequence>MALLTNVRPSSSSSTRRWRHDVFLSFRGEDTRFGFTSHLYQALCDKGFNTFIDDKLHRGEEITKALLETIESSMISIVVFSENYASSTWCLDELVKIVECRKNNGQLVLPVFYKVDPSEVRKQDKDKGFGAALAKHEENFKNNMDKVQSWRTTLNEVGCLSGWHYDNVGLESKFIQGIIEKISSTKLKRTQLFVAEYPVGVKPRAKAIELLLNESNDVQMVGIHGLGGIGKTTIAKAVYNRNVDRFEATCFLEDVRENSRTFKGMIGLQEKLFSEILWDKHLKVDSISKRMNVIMETITNIRFLLILDDVDRQSQIEDLLGTYDWFPSGSKVIITTRDEYLLATLGNLCTTYKVKELDKHEALQLFEKHAFPGNKPDKDYSKLANQVIHYAKGLPLALEIIGSDLCGRTEAQWKHAIDKYEKIPNKDIQEMHEVSYDGLE</sequence>
<dbReference type="Gene3D" id="1.10.8.430">
    <property type="entry name" value="Helical domain of apoptotic protease-activating factors"/>
    <property type="match status" value="1"/>
</dbReference>
<evidence type="ECO:0000313" key="3">
    <source>
        <dbReference type="EMBL" id="SPC96858.1"/>
    </source>
</evidence>
<dbReference type="Pfam" id="PF01582">
    <property type="entry name" value="TIR"/>
    <property type="match status" value="1"/>
</dbReference>
<dbReference type="Pfam" id="PF00931">
    <property type="entry name" value="NB-ARC"/>
    <property type="match status" value="1"/>
</dbReference>
<keyword evidence="1" id="KW-0520">NAD</keyword>
<dbReference type="InterPro" id="IPR044974">
    <property type="entry name" value="Disease_R_plants"/>
</dbReference>
<dbReference type="Gene3D" id="3.40.50.10140">
    <property type="entry name" value="Toll/interleukin-1 receptor homology (TIR) domain"/>
    <property type="match status" value="1"/>
</dbReference>
<dbReference type="PRINTS" id="PR00364">
    <property type="entry name" value="DISEASERSIST"/>
</dbReference>
<dbReference type="FunFam" id="3.40.50.10140:FF:000007">
    <property type="entry name" value="Disease resistance protein (TIR-NBS-LRR class)"/>
    <property type="match status" value="1"/>
</dbReference>
<dbReference type="InterPro" id="IPR000157">
    <property type="entry name" value="TIR_dom"/>
</dbReference>
<dbReference type="InterPro" id="IPR035897">
    <property type="entry name" value="Toll_tir_struct_dom_sf"/>
</dbReference>
<dbReference type="GO" id="GO:0006952">
    <property type="term" value="P:defense response"/>
    <property type="evidence" value="ECO:0007669"/>
    <property type="project" value="InterPro"/>
</dbReference>
<evidence type="ECO:0000256" key="1">
    <source>
        <dbReference type="ARBA" id="ARBA00023027"/>
    </source>
</evidence>